<protein>
    <submittedName>
        <fullName evidence="1">Tail protein X</fullName>
    </submittedName>
</protein>
<gene>
    <name evidence="1" type="ORF">QJ048_09445</name>
</gene>
<organism evidence="1 2">
    <name type="scientific">Pinibacter soli</name>
    <dbReference type="NCBI Taxonomy" id="3044211"/>
    <lineage>
        <taxon>Bacteria</taxon>
        <taxon>Pseudomonadati</taxon>
        <taxon>Bacteroidota</taxon>
        <taxon>Chitinophagia</taxon>
        <taxon>Chitinophagales</taxon>
        <taxon>Chitinophagaceae</taxon>
        <taxon>Pinibacter</taxon>
    </lineage>
</organism>
<dbReference type="EMBL" id="JASBRG010000005">
    <property type="protein sequence ID" value="MDI3319995.1"/>
    <property type="molecule type" value="Genomic_DNA"/>
</dbReference>
<dbReference type="RefSeq" id="WP_282334095.1">
    <property type="nucleotide sequence ID" value="NZ_JASBRG010000005.1"/>
</dbReference>
<dbReference type="Proteomes" id="UP001226434">
    <property type="component" value="Unassembled WGS sequence"/>
</dbReference>
<reference evidence="1 2" key="1">
    <citation type="submission" date="2023-05" db="EMBL/GenBank/DDBJ databases">
        <title>Genome sequence of Pinibacter sp. MAH-24.</title>
        <authorList>
            <person name="Huq M.A."/>
        </authorList>
    </citation>
    <scope>NUCLEOTIDE SEQUENCE [LARGE SCALE GENOMIC DNA]</scope>
    <source>
        <strain evidence="1 2">MAH-24</strain>
    </source>
</reference>
<evidence type="ECO:0000313" key="2">
    <source>
        <dbReference type="Proteomes" id="UP001226434"/>
    </source>
</evidence>
<proteinExistence type="predicted"/>
<sequence length="82" mass="9066">MRTAEYITKPGDRWDQIAYKAYGTVNNVTLEDGRIVNAISLIIETNSSLAIDSILEPGLLLNIPIIPSTTIKTQADLLPPWK</sequence>
<evidence type="ECO:0000313" key="1">
    <source>
        <dbReference type="EMBL" id="MDI3319995.1"/>
    </source>
</evidence>
<accession>A0ABT6RC67</accession>
<keyword evidence="2" id="KW-1185">Reference proteome</keyword>
<comment type="caution">
    <text evidence="1">The sequence shown here is derived from an EMBL/GenBank/DDBJ whole genome shotgun (WGS) entry which is preliminary data.</text>
</comment>
<name>A0ABT6RC67_9BACT</name>